<organism evidence="1 2">
    <name type="scientific">Penicillium frequentans</name>
    <dbReference type="NCBI Taxonomy" id="3151616"/>
    <lineage>
        <taxon>Eukaryota</taxon>
        <taxon>Fungi</taxon>
        <taxon>Dikarya</taxon>
        <taxon>Ascomycota</taxon>
        <taxon>Pezizomycotina</taxon>
        <taxon>Eurotiomycetes</taxon>
        <taxon>Eurotiomycetidae</taxon>
        <taxon>Eurotiales</taxon>
        <taxon>Aspergillaceae</taxon>
        <taxon>Penicillium</taxon>
    </lineage>
</organism>
<dbReference type="EMBL" id="JAQIZZ010000001">
    <property type="protein sequence ID" value="KAJ5556089.1"/>
    <property type="molecule type" value="Genomic_DNA"/>
</dbReference>
<sequence>MAFRQADTKTRRDGTRKQNRAIGVANTMETVRWLYDRHFAAVASDTLSFEVWPYPKECCLHEWLLCQWGTPIGELWDLEKLSRTCADLKKWTFFLTSAPLHIKGGIGSPPGAIAVF</sequence>
<reference evidence="1 2" key="1">
    <citation type="journal article" date="2023" name="IMA Fungus">
        <title>Comparative genomic study of the Penicillium genus elucidates a diverse pangenome and 15 lateral gene transfer events.</title>
        <authorList>
            <person name="Petersen C."/>
            <person name="Sorensen T."/>
            <person name="Nielsen M.R."/>
            <person name="Sondergaard T.E."/>
            <person name="Sorensen J.L."/>
            <person name="Fitzpatrick D.A."/>
            <person name="Frisvad J.C."/>
            <person name="Nielsen K.L."/>
        </authorList>
    </citation>
    <scope>NUCLEOTIDE SEQUENCE [LARGE SCALE GENOMIC DNA]</scope>
    <source>
        <strain evidence="1 2">IBT 35679</strain>
    </source>
</reference>
<gene>
    <name evidence="1" type="ORF">N7494_000004</name>
</gene>
<comment type="caution">
    <text evidence="1">The sequence shown here is derived from an EMBL/GenBank/DDBJ whole genome shotgun (WGS) entry which is preliminary data.</text>
</comment>
<dbReference type="PANTHER" id="PTHR34861">
    <property type="match status" value="1"/>
</dbReference>
<evidence type="ECO:0000313" key="1">
    <source>
        <dbReference type="EMBL" id="KAJ5556089.1"/>
    </source>
</evidence>
<dbReference type="GO" id="GO:0019441">
    <property type="term" value="P:L-tryptophan catabolic process to kynurenine"/>
    <property type="evidence" value="ECO:0007669"/>
    <property type="project" value="InterPro"/>
</dbReference>
<evidence type="ECO:0000313" key="2">
    <source>
        <dbReference type="Proteomes" id="UP001220324"/>
    </source>
</evidence>
<keyword evidence="2" id="KW-1185">Reference proteome</keyword>
<protein>
    <recommendedName>
        <fullName evidence="3">Cyclase</fullName>
    </recommendedName>
</protein>
<dbReference type="InterPro" id="IPR037175">
    <property type="entry name" value="KFase_sf"/>
</dbReference>
<dbReference type="Gene3D" id="3.50.30.50">
    <property type="entry name" value="Putative cyclase"/>
    <property type="match status" value="1"/>
</dbReference>
<dbReference type="SUPFAM" id="SSF102198">
    <property type="entry name" value="Putative cyclase"/>
    <property type="match status" value="1"/>
</dbReference>
<dbReference type="GO" id="GO:0004061">
    <property type="term" value="F:arylformamidase activity"/>
    <property type="evidence" value="ECO:0007669"/>
    <property type="project" value="InterPro"/>
</dbReference>
<evidence type="ECO:0008006" key="3">
    <source>
        <dbReference type="Google" id="ProtNLM"/>
    </source>
</evidence>
<name>A0AAD6D4Z3_9EURO</name>
<accession>A0AAD6D4Z3</accession>
<proteinExistence type="predicted"/>
<dbReference type="AlphaFoldDB" id="A0AAD6D4Z3"/>
<dbReference type="Proteomes" id="UP001220324">
    <property type="component" value="Unassembled WGS sequence"/>
</dbReference>
<dbReference type="PANTHER" id="PTHR34861:SF10">
    <property type="entry name" value="CYCLASE"/>
    <property type="match status" value="1"/>
</dbReference>